<sequence length="240" mass="26769">MTTGAGASSGFDRLRADPVLATVTRLEERIAARFPQRGLLRVAAQLRVLVSDVEQAAGEARVGRRVARWASRVLMAAVVAATVVLLVLATGEALSRRGPEETLDWLPLLESVINDLVFAGLAAWFLWSVPERLQRERLLRQLHRLRSLAHVIDMHQLTKDPERLRSDFRPSPASVEVDLDRAQMEAYLDYCSELFSLVGKTAALCAEQSQDQVVLQTVSTIETVTSSMSRNVWQKIQLLR</sequence>
<keyword evidence="1" id="KW-0472">Membrane</keyword>
<organism evidence="2 3">
    <name type="scientific">Nocardioides nanhaiensis</name>
    <dbReference type="NCBI Taxonomy" id="1476871"/>
    <lineage>
        <taxon>Bacteria</taxon>
        <taxon>Bacillati</taxon>
        <taxon>Actinomycetota</taxon>
        <taxon>Actinomycetes</taxon>
        <taxon>Propionibacteriales</taxon>
        <taxon>Nocardioidaceae</taxon>
        <taxon>Nocardioides</taxon>
    </lineage>
</organism>
<evidence type="ECO:0000313" key="3">
    <source>
        <dbReference type="Proteomes" id="UP001500621"/>
    </source>
</evidence>
<protein>
    <recommendedName>
        <fullName evidence="4">SMODS and SLOG-associating 2TM effector domain-containing protein</fullName>
    </recommendedName>
</protein>
<dbReference type="Proteomes" id="UP001500621">
    <property type="component" value="Unassembled WGS sequence"/>
</dbReference>
<proteinExistence type="predicted"/>
<keyword evidence="3" id="KW-1185">Reference proteome</keyword>
<name>A0ABP8WBP5_9ACTN</name>
<keyword evidence="1" id="KW-1133">Transmembrane helix</keyword>
<feature type="transmembrane region" description="Helical" evidence="1">
    <location>
        <begin position="73"/>
        <end position="91"/>
    </location>
</feature>
<evidence type="ECO:0000256" key="1">
    <source>
        <dbReference type="SAM" id="Phobius"/>
    </source>
</evidence>
<feature type="transmembrane region" description="Helical" evidence="1">
    <location>
        <begin position="111"/>
        <end position="130"/>
    </location>
</feature>
<dbReference type="RefSeq" id="WP_345266063.1">
    <property type="nucleotide sequence ID" value="NZ_BAABIM010000002.1"/>
</dbReference>
<reference evidence="3" key="1">
    <citation type="journal article" date="2019" name="Int. J. Syst. Evol. Microbiol.">
        <title>The Global Catalogue of Microorganisms (GCM) 10K type strain sequencing project: providing services to taxonomists for standard genome sequencing and annotation.</title>
        <authorList>
            <consortium name="The Broad Institute Genomics Platform"/>
            <consortium name="The Broad Institute Genome Sequencing Center for Infectious Disease"/>
            <person name="Wu L."/>
            <person name="Ma J."/>
        </authorList>
    </citation>
    <scope>NUCLEOTIDE SEQUENCE [LARGE SCALE GENOMIC DNA]</scope>
    <source>
        <strain evidence="3">JCM 18127</strain>
    </source>
</reference>
<dbReference type="EMBL" id="BAABIM010000002">
    <property type="protein sequence ID" value="GAA4685604.1"/>
    <property type="molecule type" value="Genomic_DNA"/>
</dbReference>
<accession>A0ABP8WBP5</accession>
<evidence type="ECO:0000313" key="2">
    <source>
        <dbReference type="EMBL" id="GAA4685604.1"/>
    </source>
</evidence>
<gene>
    <name evidence="2" type="ORF">GCM10023226_24010</name>
</gene>
<evidence type="ECO:0008006" key="4">
    <source>
        <dbReference type="Google" id="ProtNLM"/>
    </source>
</evidence>
<comment type="caution">
    <text evidence="2">The sequence shown here is derived from an EMBL/GenBank/DDBJ whole genome shotgun (WGS) entry which is preliminary data.</text>
</comment>
<keyword evidence="1" id="KW-0812">Transmembrane</keyword>